<evidence type="ECO:0000313" key="1">
    <source>
        <dbReference type="EMBL" id="PYF03657.1"/>
    </source>
</evidence>
<name>A0A318TIA6_9BRAD</name>
<gene>
    <name evidence="1" type="ORF">BJ122_106153</name>
</gene>
<organism evidence="1 2">
    <name type="scientific">Rhodopseudomonas faecalis</name>
    <dbReference type="NCBI Taxonomy" id="99655"/>
    <lineage>
        <taxon>Bacteria</taxon>
        <taxon>Pseudomonadati</taxon>
        <taxon>Pseudomonadota</taxon>
        <taxon>Alphaproteobacteria</taxon>
        <taxon>Hyphomicrobiales</taxon>
        <taxon>Nitrobacteraceae</taxon>
        <taxon>Rhodopseudomonas</taxon>
    </lineage>
</organism>
<sequence>MRRRSFTLTDMSNAVFSLLDQPWLPVLRRDLSTGVVRRDRIRPCDLTDRIAVEPVVAFDWQRPDFDAASREFMIGLLATACPPQDDRDWLDHWRVPPSPERLAATFAPLARAFVLDGDGPRFLQDHDDIAAASQGVAGLLIDSPGQKTADDNLDLFTKRGRVPALARATAAIALFTMQSQAPSGGAGHRTSLRGGGPLTTLALPAGTSSLWHLLWLNVPSYEASAGDDLHLVFPWLAPTRTSEDKKPPTTPTYIDRDGRQCFWGMPRRIRLDFRPAVEGEVCALTGAADAVMVESYRTRPWGVSYAAVGHPLSPMYRQKESDPGWLFVHPQPDGITYRHWVDLVVGEASPLRRSAACVAKGRARLALVRQSRNARLLACGFDMDNMKARGFVEAEMPLFAIAAAERLDGFARQLVSAAEFAGSRTAAFVGDALGIDKADATPRAALRERLFAETQDAFFGVVDAAAGRLEADPNLPDFAEPLARGFLDRVLRPAATRLFDESVQLSDLDTRTLARAVRARLFLTLMLKGQGKDGAALFKALGLAVEAPSEPKPRKGRRNATEEISS</sequence>
<dbReference type="EMBL" id="QJTI01000006">
    <property type="protein sequence ID" value="PYF03657.1"/>
    <property type="molecule type" value="Genomic_DNA"/>
</dbReference>
<protein>
    <submittedName>
        <fullName evidence="1">CRISPR system Cascade subunit CasA</fullName>
    </submittedName>
</protein>
<reference evidence="1 2" key="1">
    <citation type="submission" date="2018-06" db="EMBL/GenBank/DDBJ databases">
        <title>Genomic Encyclopedia of Archaeal and Bacterial Type Strains, Phase II (KMG-II): from individual species to whole genera.</title>
        <authorList>
            <person name="Goeker M."/>
        </authorList>
    </citation>
    <scope>NUCLEOTIDE SEQUENCE [LARGE SCALE GENOMIC DNA]</scope>
    <source>
        <strain evidence="1 2">JCM 11668</strain>
    </source>
</reference>
<dbReference type="AlphaFoldDB" id="A0A318TIA6"/>
<proteinExistence type="predicted"/>
<dbReference type="Proteomes" id="UP000248148">
    <property type="component" value="Unassembled WGS sequence"/>
</dbReference>
<dbReference type="CDD" id="cd09729">
    <property type="entry name" value="Cse1_I-E"/>
    <property type="match status" value="1"/>
</dbReference>
<evidence type="ECO:0000313" key="2">
    <source>
        <dbReference type="Proteomes" id="UP000248148"/>
    </source>
</evidence>
<accession>A0A318TIA6</accession>
<keyword evidence="2" id="KW-1185">Reference proteome</keyword>
<dbReference type="NCBIfam" id="TIGR02547">
    <property type="entry name" value="casA_cse1"/>
    <property type="match status" value="1"/>
</dbReference>
<dbReference type="InterPro" id="IPR013381">
    <property type="entry name" value="CRISPR-assoc_prot_Cse1"/>
</dbReference>
<dbReference type="Pfam" id="PF09481">
    <property type="entry name" value="CRISPR_Cse1"/>
    <property type="match status" value="1"/>
</dbReference>
<comment type="caution">
    <text evidence="1">The sequence shown here is derived from an EMBL/GenBank/DDBJ whole genome shotgun (WGS) entry which is preliminary data.</text>
</comment>